<feature type="transmembrane region" description="Helical" evidence="8">
    <location>
        <begin position="112"/>
        <end position="136"/>
    </location>
</feature>
<dbReference type="Gene3D" id="1.20.1560.10">
    <property type="entry name" value="ABC transporter type 1, transmembrane domain"/>
    <property type="match status" value="1"/>
</dbReference>
<evidence type="ECO:0000256" key="6">
    <source>
        <dbReference type="ARBA" id="ARBA00022989"/>
    </source>
</evidence>
<evidence type="ECO:0000313" key="10">
    <source>
        <dbReference type="EMBL" id="RUP51774.1"/>
    </source>
</evidence>
<evidence type="ECO:0000259" key="9">
    <source>
        <dbReference type="PROSITE" id="PS50929"/>
    </source>
</evidence>
<dbReference type="GO" id="GO:0140359">
    <property type="term" value="F:ABC-type transporter activity"/>
    <property type="evidence" value="ECO:0007669"/>
    <property type="project" value="InterPro"/>
</dbReference>
<dbReference type="GO" id="GO:0016020">
    <property type="term" value="C:membrane"/>
    <property type="evidence" value="ECO:0007669"/>
    <property type="project" value="InterPro"/>
</dbReference>
<reference evidence="10 11" key="1">
    <citation type="journal article" date="2018" name="New Phytol.">
        <title>Phylogenomics of Endogonaceae and evolution of mycorrhizas within Mucoromycota.</title>
        <authorList>
            <person name="Chang Y."/>
            <person name="Desiro A."/>
            <person name="Na H."/>
            <person name="Sandor L."/>
            <person name="Lipzen A."/>
            <person name="Clum A."/>
            <person name="Barry K."/>
            <person name="Grigoriev I.V."/>
            <person name="Martin F.M."/>
            <person name="Stajich J.E."/>
            <person name="Smith M.E."/>
            <person name="Bonito G."/>
            <person name="Spatafora J.W."/>
        </authorList>
    </citation>
    <scope>NUCLEOTIDE SEQUENCE [LARGE SCALE GENOMIC DNA]</scope>
    <source>
        <strain evidence="10 11">GMNB39</strain>
    </source>
</reference>
<name>A0A433DLM5_9FUNG</name>
<dbReference type="PANTHER" id="PTHR24223:SF353">
    <property type="entry name" value="ABC TRANSPORTER ATP-BINDING PROTEIN_PERMEASE VMR1-RELATED"/>
    <property type="match status" value="1"/>
</dbReference>
<evidence type="ECO:0000256" key="3">
    <source>
        <dbReference type="ARBA" id="ARBA00022737"/>
    </source>
</evidence>
<dbReference type="OrthoDB" id="6500128at2759"/>
<evidence type="ECO:0000256" key="7">
    <source>
        <dbReference type="ARBA" id="ARBA00023136"/>
    </source>
</evidence>
<gene>
    <name evidence="10" type="ORF">BC936DRAFT_146010</name>
</gene>
<dbReference type="InterPro" id="IPR011527">
    <property type="entry name" value="ABC1_TM_dom"/>
</dbReference>
<accession>A0A433DLM5</accession>
<dbReference type="PROSITE" id="PS50929">
    <property type="entry name" value="ABC_TM1F"/>
    <property type="match status" value="1"/>
</dbReference>
<evidence type="ECO:0000256" key="1">
    <source>
        <dbReference type="ARBA" id="ARBA00022448"/>
    </source>
</evidence>
<dbReference type="InterPro" id="IPR050173">
    <property type="entry name" value="ABC_transporter_C-like"/>
</dbReference>
<evidence type="ECO:0000256" key="4">
    <source>
        <dbReference type="ARBA" id="ARBA00022741"/>
    </source>
</evidence>
<evidence type="ECO:0000256" key="8">
    <source>
        <dbReference type="SAM" id="Phobius"/>
    </source>
</evidence>
<feature type="transmembrane region" description="Helical" evidence="8">
    <location>
        <begin position="65"/>
        <end position="91"/>
    </location>
</feature>
<feature type="domain" description="ABC transmembrane type-1" evidence="9">
    <location>
        <begin position="1"/>
        <end position="138"/>
    </location>
</feature>
<keyword evidence="11" id="KW-1185">Reference proteome</keyword>
<dbReference type="GO" id="GO:0005524">
    <property type="term" value="F:ATP binding"/>
    <property type="evidence" value="ECO:0007669"/>
    <property type="project" value="UniProtKB-KW"/>
</dbReference>
<keyword evidence="1" id="KW-0813">Transport</keyword>
<keyword evidence="6 8" id="KW-1133">Transmembrane helix</keyword>
<sequence>MGSLEASCSLHTNLLDQILHAKLRFFNTTPLGRIVNRFLSDMETIDQNVTPSASYLLYSVITTSYAIMLVSYVMPLFLISGFFIALIFWGIDIYYLHISHTLKRLNSTSCSLIYMYFAETIIGVSIICTFGAQAMLYL</sequence>
<dbReference type="SUPFAM" id="SSF90123">
    <property type="entry name" value="ABC transporter transmembrane region"/>
    <property type="match status" value="1"/>
</dbReference>
<dbReference type="InterPro" id="IPR036640">
    <property type="entry name" value="ABC1_TM_sf"/>
</dbReference>
<keyword evidence="7 8" id="KW-0472">Membrane</keyword>
<dbReference type="EMBL" id="RBNI01000484">
    <property type="protein sequence ID" value="RUP51774.1"/>
    <property type="molecule type" value="Genomic_DNA"/>
</dbReference>
<evidence type="ECO:0000256" key="5">
    <source>
        <dbReference type="ARBA" id="ARBA00022840"/>
    </source>
</evidence>
<evidence type="ECO:0000256" key="2">
    <source>
        <dbReference type="ARBA" id="ARBA00022692"/>
    </source>
</evidence>
<keyword evidence="4" id="KW-0547">Nucleotide-binding</keyword>
<keyword evidence="2 8" id="KW-0812">Transmembrane</keyword>
<keyword evidence="3" id="KW-0677">Repeat</keyword>
<dbReference type="PANTHER" id="PTHR24223">
    <property type="entry name" value="ATP-BINDING CASSETTE SUB-FAMILY C"/>
    <property type="match status" value="1"/>
</dbReference>
<keyword evidence="5" id="KW-0067">ATP-binding</keyword>
<evidence type="ECO:0000313" key="11">
    <source>
        <dbReference type="Proteomes" id="UP000268093"/>
    </source>
</evidence>
<proteinExistence type="predicted"/>
<organism evidence="10 11">
    <name type="scientific">Jimgerdemannia flammicorona</name>
    <dbReference type="NCBI Taxonomy" id="994334"/>
    <lineage>
        <taxon>Eukaryota</taxon>
        <taxon>Fungi</taxon>
        <taxon>Fungi incertae sedis</taxon>
        <taxon>Mucoromycota</taxon>
        <taxon>Mucoromycotina</taxon>
        <taxon>Endogonomycetes</taxon>
        <taxon>Endogonales</taxon>
        <taxon>Endogonaceae</taxon>
        <taxon>Jimgerdemannia</taxon>
    </lineage>
</organism>
<dbReference type="Pfam" id="PF00664">
    <property type="entry name" value="ABC_membrane"/>
    <property type="match status" value="1"/>
</dbReference>
<dbReference type="Proteomes" id="UP000268093">
    <property type="component" value="Unassembled WGS sequence"/>
</dbReference>
<protein>
    <submittedName>
        <fullName evidence="10">ABC transporter type 1, transmembrane domain-containing protein</fullName>
    </submittedName>
</protein>
<dbReference type="AlphaFoldDB" id="A0A433DLM5"/>
<comment type="caution">
    <text evidence="10">The sequence shown here is derived from an EMBL/GenBank/DDBJ whole genome shotgun (WGS) entry which is preliminary data.</text>
</comment>